<dbReference type="SMART" id="SM00584">
    <property type="entry name" value="TLDc"/>
    <property type="match status" value="1"/>
</dbReference>
<dbReference type="GO" id="GO:0031929">
    <property type="term" value="P:TOR signaling"/>
    <property type="evidence" value="ECO:0007669"/>
    <property type="project" value="TreeGrafter"/>
</dbReference>
<evidence type="ECO:0000256" key="6">
    <source>
        <dbReference type="ARBA" id="ARBA00023228"/>
    </source>
</evidence>
<keyword evidence="13" id="KW-1185">Reference proteome</keyword>
<dbReference type="GO" id="GO:0005764">
    <property type="term" value="C:lysosome"/>
    <property type="evidence" value="ECO:0007669"/>
    <property type="project" value="UniProtKB-SubCell"/>
</dbReference>
<evidence type="ECO:0000256" key="9">
    <source>
        <dbReference type="ARBA" id="ARBA00042134"/>
    </source>
</evidence>
<evidence type="ECO:0000256" key="8">
    <source>
        <dbReference type="ARBA" id="ARBA00041780"/>
    </source>
</evidence>
<evidence type="ECO:0000259" key="11">
    <source>
        <dbReference type="PROSITE" id="PS51886"/>
    </source>
</evidence>
<evidence type="ECO:0000256" key="1">
    <source>
        <dbReference type="ARBA" id="ARBA00004370"/>
    </source>
</evidence>
<evidence type="ECO:0000256" key="3">
    <source>
        <dbReference type="ARBA" id="ARBA00004496"/>
    </source>
</evidence>
<dbReference type="GO" id="GO:0005634">
    <property type="term" value="C:nucleus"/>
    <property type="evidence" value="ECO:0007669"/>
    <property type="project" value="TreeGrafter"/>
</dbReference>
<accession>A0A9D4IFZ0</accession>
<proteinExistence type="predicted"/>
<dbReference type="PANTHER" id="PTHR23354:SF131">
    <property type="entry name" value="MTOR-ASSOCIATED PROTEIN MEAK7"/>
    <property type="match status" value="1"/>
</dbReference>
<evidence type="ECO:0000256" key="5">
    <source>
        <dbReference type="ARBA" id="ARBA00023136"/>
    </source>
</evidence>
<dbReference type="GO" id="GO:0016020">
    <property type="term" value="C:membrane"/>
    <property type="evidence" value="ECO:0007669"/>
    <property type="project" value="UniProtKB-SubCell"/>
</dbReference>
<organism evidence="12 13">
    <name type="scientific">Dreissena polymorpha</name>
    <name type="common">Zebra mussel</name>
    <name type="synonym">Mytilus polymorpha</name>
    <dbReference type="NCBI Taxonomy" id="45954"/>
    <lineage>
        <taxon>Eukaryota</taxon>
        <taxon>Metazoa</taxon>
        <taxon>Spiralia</taxon>
        <taxon>Lophotrochozoa</taxon>
        <taxon>Mollusca</taxon>
        <taxon>Bivalvia</taxon>
        <taxon>Autobranchia</taxon>
        <taxon>Heteroconchia</taxon>
        <taxon>Euheterodonta</taxon>
        <taxon>Imparidentia</taxon>
        <taxon>Neoheterodontei</taxon>
        <taxon>Myida</taxon>
        <taxon>Dreissenoidea</taxon>
        <taxon>Dreissenidae</taxon>
        <taxon>Dreissena</taxon>
    </lineage>
</organism>
<feature type="domain" description="TLDc" evidence="11">
    <location>
        <begin position="227"/>
        <end position="395"/>
    </location>
</feature>
<dbReference type="PANTHER" id="PTHR23354">
    <property type="entry name" value="NUCLEOLAR PROTEIN 7/ESTROGEN RECEPTOR COACTIVATOR-RELATED"/>
    <property type="match status" value="1"/>
</dbReference>
<dbReference type="Pfam" id="PF07534">
    <property type="entry name" value="TLD"/>
    <property type="match status" value="1"/>
</dbReference>
<dbReference type="PROSITE" id="PS51886">
    <property type="entry name" value="TLDC"/>
    <property type="match status" value="1"/>
</dbReference>
<feature type="region of interest" description="Disordered" evidence="10">
    <location>
        <begin position="441"/>
        <end position="461"/>
    </location>
</feature>
<evidence type="ECO:0000256" key="10">
    <source>
        <dbReference type="SAM" id="MobiDB-lite"/>
    </source>
</evidence>
<reference evidence="12" key="2">
    <citation type="submission" date="2020-11" db="EMBL/GenBank/DDBJ databases">
        <authorList>
            <person name="McCartney M.A."/>
            <person name="Auch B."/>
            <person name="Kono T."/>
            <person name="Mallez S."/>
            <person name="Becker A."/>
            <person name="Gohl D.M."/>
            <person name="Silverstein K.A.T."/>
            <person name="Koren S."/>
            <person name="Bechman K.B."/>
            <person name="Herman A."/>
            <person name="Abrahante J.E."/>
            <person name="Garbe J."/>
        </authorList>
    </citation>
    <scope>NUCLEOTIDE SEQUENCE</scope>
    <source>
        <strain evidence="12">Duluth1</strain>
        <tissue evidence="12">Whole animal</tissue>
    </source>
</reference>
<evidence type="ECO:0000256" key="2">
    <source>
        <dbReference type="ARBA" id="ARBA00004371"/>
    </source>
</evidence>
<dbReference type="GO" id="GO:0006979">
    <property type="term" value="P:response to oxidative stress"/>
    <property type="evidence" value="ECO:0007669"/>
    <property type="project" value="TreeGrafter"/>
</dbReference>
<dbReference type="EMBL" id="JAIWYP010000009">
    <property type="protein sequence ID" value="KAH3772580.1"/>
    <property type="molecule type" value="Genomic_DNA"/>
</dbReference>
<reference evidence="12" key="1">
    <citation type="journal article" date="2019" name="bioRxiv">
        <title>The Genome of the Zebra Mussel, Dreissena polymorpha: A Resource for Invasive Species Research.</title>
        <authorList>
            <person name="McCartney M.A."/>
            <person name="Auch B."/>
            <person name="Kono T."/>
            <person name="Mallez S."/>
            <person name="Zhang Y."/>
            <person name="Obille A."/>
            <person name="Becker A."/>
            <person name="Abrahante J.E."/>
            <person name="Garbe J."/>
            <person name="Badalamenti J.P."/>
            <person name="Herman A."/>
            <person name="Mangelson H."/>
            <person name="Liachko I."/>
            <person name="Sullivan S."/>
            <person name="Sone E.D."/>
            <person name="Koren S."/>
            <person name="Silverstein K.A.T."/>
            <person name="Beckman K.B."/>
            <person name="Gohl D.M."/>
        </authorList>
    </citation>
    <scope>NUCLEOTIDE SEQUENCE</scope>
    <source>
        <strain evidence="12">Duluth1</strain>
        <tissue evidence="12">Whole animal</tissue>
    </source>
</reference>
<keyword evidence="6" id="KW-0458">Lysosome</keyword>
<sequence>MGGHESKEKEAQILDIFSQEERVHVHALFLKIVGNQHALTEPFLKKYVTSWLPQIDQLWRTIYECQVNKGHVKDNKVSELRFGAFLGQVFKGNYGEKANILSLLSGQVGSQVHLYQLYKTVCSFVQCYLDITAKDHATWKCSCNADDVGRMSQNILALDSIPRADDTSQYRDCYEVENWIAREPMFLRMFDRVFHKIFPVLAKHNQDTMLESFLPVVTNVDWSKTSTILDTLSISFINRNIPREQQKTWRLLYSNRIHGDSFSQLTRFIMGKGPSVMVVQDSNGHLFGCYVSTSWEIKPTFYGGENCFLFTLKPRYGAYNTTGYNNNFMYLNQGQETLPNGLGLGGQLEYFGLWIDSSFNSGHSKAKPKCTTYGSPQLSCHPEFTVECLEVWAVGPEKKKNDSDDEEEAKTSILDKDLAAKAILELAGKTQHSEGIRDLIEDEPEMSAEMKRKMNTIPKLL</sequence>
<name>A0A9D4IFZ0_DREPO</name>
<dbReference type="OrthoDB" id="289228at2759"/>
<dbReference type="InterPro" id="IPR006571">
    <property type="entry name" value="TLDc_dom"/>
</dbReference>
<gene>
    <name evidence="12" type="ORF">DPMN_173921</name>
</gene>
<comment type="subcellular location">
    <subcellularLocation>
        <location evidence="3">Cytoplasm</location>
    </subcellularLocation>
    <subcellularLocation>
        <location evidence="2">Lysosome</location>
    </subcellularLocation>
    <subcellularLocation>
        <location evidence="1">Membrane</location>
    </subcellularLocation>
</comment>
<keyword evidence="4" id="KW-0963">Cytoplasm</keyword>
<dbReference type="AlphaFoldDB" id="A0A9D4IFZ0"/>
<evidence type="ECO:0000256" key="7">
    <source>
        <dbReference type="ARBA" id="ARBA00039594"/>
    </source>
</evidence>
<keyword evidence="5" id="KW-0472">Membrane</keyword>
<comment type="caution">
    <text evidence="12">The sequence shown here is derived from an EMBL/GenBank/DDBJ whole genome shotgun (WGS) entry which is preliminary data.</text>
</comment>
<dbReference type="Proteomes" id="UP000828390">
    <property type="component" value="Unassembled WGS sequence"/>
</dbReference>
<evidence type="ECO:0000256" key="4">
    <source>
        <dbReference type="ARBA" id="ARBA00022490"/>
    </source>
</evidence>
<evidence type="ECO:0000313" key="12">
    <source>
        <dbReference type="EMBL" id="KAH3772580.1"/>
    </source>
</evidence>
<evidence type="ECO:0000313" key="13">
    <source>
        <dbReference type="Proteomes" id="UP000828390"/>
    </source>
</evidence>
<protein>
    <recommendedName>
        <fullName evidence="7">MTOR-associated protein MEAK7</fullName>
    </recommendedName>
    <alternativeName>
        <fullName evidence="9">TBC/LysM-associated domain-containing protein 1</fullName>
    </alternativeName>
    <alternativeName>
        <fullName evidence="8">TLD domain-containing protein 1</fullName>
    </alternativeName>
</protein>